<evidence type="ECO:0000313" key="5">
    <source>
        <dbReference type="Proteomes" id="UP000000238"/>
    </source>
</evidence>
<dbReference type="RefSeq" id="WP_011398431.1">
    <property type="nucleotide sequence ID" value="NC_007645.1"/>
</dbReference>
<dbReference type="NCBIfam" id="TIGR04215">
    <property type="entry name" value="choice_anch_A"/>
    <property type="match status" value="1"/>
</dbReference>
<evidence type="ECO:0000259" key="2">
    <source>
        <dbReference type="Pfam" id="PF07589"/>
    </source>
</evidence>
<sequence>MISVKQFYAITLVGFSAAISANSYATPVNLGAAANYNGFFHGDFTSSPNDSEGALAVGGNASLTGYTLNSFRENDGLAIVVGGDYSHVGGDIHGDALVGGQFTTASAGVFGTVKDHAMLPINFDAEFAKLTQLSQELSLADSLGVTEQWGALTFNGDSSGGQQIFNISEKDFESVWGFFAKDIGQHQELIINVAGDVIDIDPADYKIKASDWAWAGNETSVIFNFYEATQINLSAGFYGTILAPGADIFANGGHVDGQVIAHSWQGANQLNWRPYEHNVELPEPATFGMMLSALAIVGAGALRRKQQA</sequence>
<gene>
    <name evidence="4" type="ordered locus">HCH_04667</name>
</gene>
<evidence type="ECO:0008006" key="6">
    <source>
        <dbReference type="Google" id="ProtNLM"/>
    </source>
</evidence>
<dbReference type="AlphaFoldDB" id="Q2SDA8"/>
<organism evidence="4 5">
    <name type="scientific">Hahella chejuensis (strain KCTC 2396)</name>
    <dbReference type="NCBI Taxonomy" id="349521"/>
    <lineage>
        <taxon>Bacteria</taxon>
        <taxon>Pseudomonadati</taxon>
        <taxon>Pseudomonadota</taxon>
        <taxon>Gammaproteobacteria</taxon>
        <taxon>Oceanospirillales</taxon>
        <taxon>Hahellaceae</taxon>
        <taxon>Hahella</taxon>
    </lineage>
</organism>
<dbReference type="KEGG" id="hch:HCH_04667"/>
<reference evidence="4 5" key="1">
    <citation type="journal article" date="2005" name="Nucleic Acids Res.">
        <title>Genomic blueprint of Hahella chejuensis, a marine microbe producing an algicidal agent.</title>
        <authorList>
            <person name="Jeong H."/>
            <person name="Yim J.H."/>
            <person name="Lee C."/>
            <person name="Choi S.-H."/>
            <person name="Park Y.K."/>
            <person name="Yoon S.H."/>
            <person name="Hur C.-G."/>
            <person name="Kang H.-Y."/>
            <person name="Kim D."/>
            <person name="Lee H.H."/>
            <person name="Park K.H."/>
            <person name="Park S.-H."/>
            <person name="Park H.-S."/>
            <person name="Lee H.K."/>
            <person name="Oh T.K."/>
            <person name="Kim J.F."/>
        </authorList>
    </citation>
    <scope>NUCLEOTIDE SEQUENCE [LARGE SCALE GENOMIC DNA]</scope>
    <source>
        <strain evidence="4 5">KCTC 2396</strain>
    </source>
</reference>
<dbReference type="NCBIfam" id="TIGR02595">
    <property type="entry name" value="PEP_CTERM"/>
    <property type="match status" value="1"/>
</dbReference>
<dbReference type="EMBL" id="CP000155">
    <property type="protein sequence ID" value="ABC31366.1"/>
    <property type="molecule type" value="Genomic_DNA"/>
</dbReference>
<dbReference type="HOGENOM" id="CLU_059539_0_0_6"/>
<proteinExistence type="predicted"/>
<dbReference type="InterPro" id="IPR013424">
    <property type="entry name" value="Ice-binding_C"/>
</dbReference>
<dbReference type="Pfam" id="PF20597">
    <property type="entry name" value="pAdhesive_15"/>
    <property type="match status" value="1"/>
</dbReference>
<dbReference type="eggNOG" id="COG2304">
    <property type="taxonomic scope" value="Bacteria"/>
</dbReference>
<dbReference type="OrthoDB" id="5755975at2"/>
<dbReference type="Proteomes" id="UP000000238">
    <property type="component" value="Chromosome"/>
</dbReference>
<dbReference type="Pfam" id="PF07589">
    <property type="entry name" value="PEP-CTERM"/>
    <property type="match status" value="1"/>
</dbReference>
<keyword evidence="5" id="KW-1185">Reference proteome</keyword>
<evidence type="ECO:0000313" key="4">
    <source>
        <dbReference type="EMBL" id="ABC31366.1"/>
    </source>
</evidence>
<evidence type="ECO:0000259" key="3">
    <source>
        <dbReference type="Pfam" id="PF20597"/>
    </source>
</evidence>
<evidence type="ECO:0000256" key="1">
    <source>
        <dbReference type="SAM" id="SignalP"/>
    </source>
</evidence>
<feature type="signal peptide" evidence="1">
    <location>
        <begin position="1"/>
        <end position="25"/>
    </location>
</feature>
<feature type="domain" description="Ice-binding protein C-terminal" evidence="2">
    <location>
        <begin position="282"/>
        <end position="305"/>
    </location>
</feature>
<accession>Q2SDA8</accession>
<keyword evidence="1" id="KW-0732">Signal</keyword>
<dbReference type="InterPro" id="IPR026588">
    <property type="entry name" value="Choice_anch_A"/>
</dbReference>
<protein>
    <recommendedName>
        <fullName evidence="6">PEP-CTERM protein-sorting domain-containing protein</fullName>
    </recommendedName>
</protein>
<feature type="chain" id="PRO_5004214972" description="PEP-CTERM protein-sorting domain-containing protein" evidence="1">
    <location>
        <begin position="26"/>
        <end position="308"/>
    </location>
</feature>
<name>Q2SDA8_HAHCH</name>
<feature type="domain" description="Choice-of-anchor A" evidence="3">
    <location>
        <begin position="30"/>
        <end position="271"/>
    </location>
</feature>
<dbReference type="STRING" id="349521.HCH_04667"/>